<feature type="non-terminal residue" evidence="1">
    <location>
        <position position="1"/>
    </location>
</feature>
<name>A0ACA9U666_BIOOC</name>
<evidence type="ECO:0000313" key="1">
    <source>
        <dbReference type="EMBL" id="CAG9948805.1"/>
    </source>
</evidence>
<gene>
    <name evidence="1" type="ORF">CRV2_00018098</name>
</gene>
<evidence type="ECO:0000313" key="2">
    <source>
        <dbReference type="Proteomes" id="UP000836387"/>
    </source>
</evidence>
<comment type="caution">
    <text evidence="1">The sequence shown here is derived from an EMBL/GenBank/DDBJ whole genome shotgun (WGS) entry which is preliminary data.</text>
</comment>
<reference evidence="1" key="2">
    <citation type="submission" date="2021-10" db="EMBL/GenBank/DDBJ databases">
        <authorList>
            <person name="Piombo E."/>
        </authorList>
    </citation>
    <scope>NUCLEOTIDE SEQUENCE</scope>
</reference>
<proteinExistence type="predicted"/>
<reference evidence="1" key="1">
    <citation type="submission" date="2020-04" db="EMBL/GenBank/DDBJ databases">
        <authorList>
            <person name="Broberg M."/>
        </authorList>
    </citation>
    <scope>NUCLEOTIDE SEQUENCE</scope>
</reference>
<feature type="non-terminal residue" evidence="1">
    <location>
        <position position="114"/>
    </location>
</feature>
<organism evidence="1 2">
    <name type="scientific">Clonostachys rosea f. rosea IK726</name>
    <dbReference type="NCBI Taxonomy" id="1349383"/>
    <lineage>
        <taxon>Eukaryota</taxon>
        <taxon>Fungi</taxon>
        <taxon>Dikarya</taxon>
        <taxon>Ascomycota</taxon>
        <taxon>Pezizomycotina</taxon>
        <taxon>Sordariomycetes</taxon>
        <taxon>Hypocreomycetidae</taxon>
        <taxon>Hypocreales</taxon>
        <taxon>Bionectriaceae</taxon>
        <taxon>Clonostachys</taxon>
    </lineage>
</organism>
<accession>A0ACA9U666</accession>
<dbReference type="EMBL" id="CADEHS020000038">
    <property type="protein sequence ID" value="CAG9948805.1"/>
    <property type="molecule type" value="Genomic_DNA"/>
</dbReference>
<protein>
    <submittedName>
        <fullName evidence="1">Uncharacterized protein</fullName>
    </submittedName>
</protein>
<sequence length="114" mass="13419">PDKTDKSIYFRPVFSNRYRTLDRLLLPSNSDSNKGAGYLPRLERKRLRVYQTVEDKDLIVLILLYRGIRSFYNQHFKSCQQSVYKLIAKAWVKVLEPKKQLIHPYTGSNTKAPD</sequence>
<keyword evidence="2" id="KW-1185">Reference proteome</keyword>
<dbReference type="Proteomes" id="UP000836387">
    <property type="component" value="Unassembled WGS sequence"/>
</dbReference>